<keyword evidence="2" id="KW-0201">Cytochrome c-type biogenesis</keyword>
<feature type="signal peptide" evidence="4">
    <location>
        <begin position="1"/>
        <end position="21"/>
    </location>
</feature>
<dbReference type="PANTHER" id="PTHR42852">
    <property type="entry name" value="THIOL:DISULFIDE INTERCHANGE PROTEIN DSBE"/>
    <property type="match status" value="1"/>
</dbReference>
<dbReference type="Pfam" id="PF08534">
    <property type="entry name" value="Redoxin"/>
    <property type="match status" value="1"/>
</dbReference>
<gene>
    <name evidence="6" type="primary">resA_3</name>
    <name evidence="6" type="ORF">L21SP5_01296</name>
</gene>
<dbReference type="SUPFAM" id="SSF52833">
    <property type="entry name" value="Thioredoxin-like"/>
    <property type="match status" value="1"/>
</dbReference>
<feature type="domain" description="Thioredoxin" evidence="5">
    <location>
        <begin position="15"/>
        <end position="153"/>
    </location>
</feature>
<dbReference type="EMBL" id="CP013118">
    <property type="protein sequence ID" value="ALO14950.1"/>
    <property type="molecule type" value="Genomic_DNA"/>
</dbReference>
<comment type="subcellular location">
    <subcellularLocation>
        <location evidence="1">Cell envelope</location>
    </subcellularLocation>
</comment>
<evidence type="ECO:0000313" key="6">
    <source>
        <dbReference type="EMBL" id="ALO14950.1"/>
    </source>
</evidence>
<keyword evidence="4" id="KW-0732">Signal</keyword>
<dbReference type="NCBIfam" id="TIGR04183">
    <property type="entry name" value="Por_Secre_tail"/>
    <property type="match status" value="1"/>
</dbReference>
<protein>
    <submittedName>
        <fullName evidence="6">Thiol-disulfide oxidoreductase ResA</fullName>
    </submittedName>
</protein>
<dbReference type="Gene3D" id="3.40.30.10">
    <property type="entry name" value="Glutaredoxin"/>
    <property type="match status" value="1"/>
</dbReference>
<dbReference type="PROSITE" id="PS51352">
    <property type="entry name" value="THIOREDOXIN_2"/>
    <property type="match status" value="1"/>
</dbReference>
<sequence length="241" mass="26763" precursor="true">MRKFLSLFVILVLPVVTLSQAPDFTMTSTSGETYNLQDQLDSGKTIVLDFFSTTCGTCQTGVPTVEKIWNDVLLNGDKGWVWAVEIGYHNETQIDEFFNEYGGTFPAFSVVEDDSIINPDYGFDVPYAPQYFVVCPDGKYKNVALNMVESEVDRCAQQTGIKSNTYQIAIHTLPNSFLVANLPYSYGDIQVRVINTMGKTVSSDIISGSVHNWQSPELKKGIYIIQVSGQGNLHFAQKVAL</sequence>
<dbReference type="Proteomes" id="UP000064893">
    <property type="component" value="Chromosome"/>
</dbReference>
<dbReference type="InterPro" id="IPR036249">
    <property type="entry name" value="Thioredoxin-like_sf"/>
</dbReference>
<dbReference type="CDD" id="cd02966">
    <property type="entry name" value="TlpA_like_family"/>
    <property type="match status" value="1"/>
</dbReference>
<evidence type="ECO:0000259" key="5">
    <source>
        <dbReference type="PROSITE" id="PS51352"/>
    </source>
</evidence>
<name>A0A0S2HY98_9BACT</name>
<dbReference type="GO" id="GO:0017004">
    <property type="term" value="P:cytochrome complex assembly"/>
    <property type="evidence" value="ECO:0007669"/>
    <property type="project" value="UniProtKB-KW"/>
</dbReference>
<dbReference type="RefSeq" id="WP_057952459.1">
    <property type="nucleotide sequence ID" value="NZ_CP013118.1"/>
</dbReference>
<dbReference type="AlphaFoldDB" id="A0A0S2HY98"/>
<evidence type="ECO:0000256" key="2">
    <source>
        <dbReference type="ARBA" id="ARBA00022748"/>
    </source>
</evidence>
<proteinExistence type="predicted"/>
<keyword evidence="3" id="KW-0676">Redox-active center</keyword>
<dbReference type="STRING" id="1307839.L21SP5_01296"/>
<reference evidence="6 7" key="1">
    <citation type="submission" date="2015-11" db="EMBL/GenBank/DDBJ databases">
        <title>Description and complete genome sequence of a novel strain predominating in hypersaline microbial mats and representing a new family of the Bacteriodetes phylum.</title>
        <authorList>
            <person name="Spring S."/>
            <person name="Bunk B."/>
            <person name="Sproer C."/>
            <person name="Klenk H.-P."/>
        </authorList>
    </citation>
    <scope>NUCLEOTIDE SEQUENCE [LARGE SCALE GENOMIC DNA]</scope>
    <source>
        <strain evidence="6 7">L21-Spi-D4</strain>
    </source>
</reference>
<organism evidence="6 7">
    <name type="scientific">Salinivirga cyanobacteriivorans</name>
    <dbReference type="NCBI Taxonomy" id="1307839"/>
    <lineage>
        <taxon>Bacteria</taxon>
        <taxon>Pseudomonadati</taxon>
        <taxon>Bacteroidota</taxon>
        <taxon>Bacteroidia</taxon>
        <taxon>Bacteroidales</taxon>
        <taxon>Salinivirgaceae</taxon>
        <taxon>Salinivirga</taxon>
    </lineage>
</organism>
<evidence type="ECO:0000313" key="7">
    <source>
        <dbReference type="Proteomes" id="UP000064893"/>
    </source>
</evidence>
<evidence type="ECO:0000256" key="4">
    <source>
        <dbReference type="SAM" id="SignalP"/>
    </source>
</evidence>
<dbReference type="OrthoDB" id="462848at2"/>
<evidence type="ECO:0000256" key="3">
    <source>
        <dbReference type="ARBA" id="ARBA00023284"/>
    </source>
</evidence>
<dbReference type="InterPro" id="IPR026444">
    <property type="entry name" value="Secre_tail"/>
</dbReference>
<dbReference type="PANTHER" id="PTHR42852:SF17">
    <property type="entry name" value="THIOREDOXIN-LIKE PROTEIN HI_1115"/>
    <property type="match status" value="1"/>
</dbReference>
<evidence type="ECO:0000256" key="1">
    <source>
        <dbReference type="ARBA" id="ARBA00004196"/>
    </source>
</evidence>
<dbReference type="InterPro" id="IPR050553">
    <property type="entry name" value="Thioredoxin_ResA/DsbE_sf"/>
</dbReference>
<dbReference type="GO" id="GO:0030313">
    <property type="term" value="C:cell envelope"/>
    <property type="evidence" value="ECO:0007669"/>
    <property type="project" value="UniProtKB-SubCell"/>
</dbReference>
<dbReference type="GO" id="GO:0016491">
    <property type="term" value="F:oxidoreductase activity"/>
    <property type="evidence" value="ECO:0007669"/>
    <property type="project" value="InterPro"/>
</dbReference>
<keyword evidence="7" id="KW-1185">Reference proteome</keyword>
<dbReference type="InterPro" id="IPR017937">
    <property type="entry name" value="Thioredoxin_CS"/>
</dbReference>
<feature type="chain" id="PRO_5006599240" evidence="4">
    <location>
        <begin position="22"/>
        <end position="241"/>
    </location>
</feature>
<dbReference type="KEGG" id="blq:L21SP5_01296"/>
<dbReference type="InterPro" id="IPR013766">
    <property type="entry name" value="Thioredoxin_domain"/>
</dbReference>
<dbReference type="InterPro" id="IPR013740">
    <property type="entry name" value="Redoxin"/>
</dbReference>
<accession>A0A0S2HY98</accession>
<dbReference type="PROSITE" id="PS00194">
    <property type="entry name" value="THIOREDOXIN_1"/>
    <property type="match status" value="1"/>
</dbReference>